<feature type="transmembrane region" description="Helical" evidence="9">
    <location>
        <begin position="126"/>
        <end position="147"/>
    </location>
</feature>
<evidence type="ECO:0000256" key="8">
    <source>
        <dbReference type="ARBA" id="ARBA00050025"/>
    </source>
</evidence>
<comment type="caution">
    <text evidence="11">The sequence shown here is derived from an EMBL/GenBank/DDBJ whole genome shotgun (WGS) entry which is preliminary data.</text>
</comment>
<evidence type="ECO:0000256" key="2">
    <source>
        <dbReference type="ARBA" id="ARBA00005887"/>
    </source>
</evidence>
<feature type="transmembrane region" description="Helical" evidence="9">
    <location>
        <begin position="100"/>
        <end position="119"/>
    </location>
</feature>
<evidence type="ECO:0000256" key="5">
    <source>
        <dbReference type="ARBA" id="ARBA00022989"/>
    </source>
</evidence>
<dbReference type="AlphaFoldDB" id="A0A510WT95"/>
<protein>
    <recommendedName>
        <fullName evidence="8">Ammonium transporter</fullName>
    </recommendedName>
</protein>
<dbReference type="Gene3D" id="1.10.3430.10">
    <property type="entry name" value="Ammonium transporter AmtB like domains"/>
    <property type="match status" value="1"/>
</dbReference>
<dbReference type="GO" id="GO:0008519">
    <property type="term" value="F:ammonium channel activity"/>
    <property type="evidence" value="ECO:0007669"/>
    <property type="project" value="InterPro"/>
</dbReference>
<feature type="domain" description="Ammonium transporter AmtB-like" evidence="10">
    <location>
        <begin position="9"/>
        <end position="207"/>
    </location>
</feature>
<keyword evidence="6 9" id="KW-0472">Membrane</keyword>
<keyword evidence="7" id="KW-0924">Ammonia transport</keyword>
<evidence type="ECO:0000313" key="11">
    <source>
        <dbReference type="EMBL" id="GEK41811.1"/>
    </source>
</evidence>
<keyword evidence="3" id="KW-0813">Transport</keyword>
<organism evidence="11 12">
    <name type="scientific">Ligilactobacillus aviarius</name>
    <dbReference type="NCBI Taxonomy" id="1606"/>
    <lineage>
        <taxon>Bacteria</taxon>
        <taxon>Bacillati</taxon>
        <taxon>Bacillota</taxon>
        <taxon>Bacilli</taxon>
        <taxon>Lactobacillales</taxon>
        <taxon>Lactobacillaceae</taxon>
        <taxon>Ligilactobacillus</taxon>
    </lineage>
</organism>
<dbReference type="PANTHER" id="PTHR43029">
    <property type="entry name" value="AMMONIUM TRANSPORTER MEP2"/>
    <property type="match status" value="1"/>
</dbReference>
<dbReference type="Pfam" id="PF00909">
    <property type="entry name" value="Ammonium_transp"/>
    <property type="match status" value="1"/>
</dbReference>
<feature type="transmembrane region" description="Helical" evidence="9">
    <location>
        <begin position="159"/>
        <end position="182"/>
    </location>
</feature>
<name>A0A510WT95_9LACO</name>
<evidence type="ECO:0000256" key="4">
    <source>
        <dbReference type="ARBA" id="ARBA00022692"/>
    </source>
</evidence>
<dbReference type="InterPro" id="IPR024041">
    <property type="entry name" value="NH4_transpt_AmtB-like_dom"/>
</dbReference>
<feature type="transmembrane region" description="Helical" evidence="9">
    <location>
        <begin position="41"/>
        <end position="63"/>
    </location>
</feature>
<accession>A0A510WT95</accession>
<evidence type="ECO:0000256" key="3">
    <source>
        <dbReference type="ARBA" id="ARBA00022448"/>
    </source>
</evidence>
<dbReference type="InterPro" id="IPR001905">
    <property type="entry name" value="Ammonium_transpt"/>
</dbReference>
<evidence type="ECO:0000259" key="10">
    <source>
        <dbReference type="Pfam" id="PF00909"/>
    </source>
</evidence>
<proteinExistence type="inferred from homology"/>
<keyword evidence="5 9" id="KW-1133">Transmembrane helix</keyword>
<dbReference type="PROSITE" id="PS01219">
    <property type="entry name" value="AMMONIUM_TRANSP"/>
    <property type="match status" value="1"/>
</dbReference>
<dbReference type="EMBL" id="BJUI01000006">
    <property type="protein sequence ID" value="GEK41811.1"/>
    <property type="molecule type" value="Genomic_DNA"/>
</dbReference>
<feature type="transmembrane region" description="Helical" evidence="9">
    <location>
        <begin position="7"/>
        <end position="29"/>
    </location>
</feature>
<evidence type="ECO:0000256" key="1">
    <source>
        <dbReference type="ARBA" id="ARBA00004141"/>
    </source>
</evidence>
<dbReference type="Proteomes" id="UP000321722">
    <property type="component" value="Unassembled WGS sequence"/>
</dbReference>
<gene>
    <name evidence="11" type="ORF">LAV01_06430</name>
</gene>
<evidence type="ECO:0000256" key="7">
    <source>
        <dbReference type="ARBA" id="ARBA00023177"/>
    </source>
</evidence>
<keyword evidence="4 9" id="KW-0812">Transmembrane</keyword>
<sequence>MISMSNAIFVLFASILVFSMIPGLAFFYGGLVSAKNVVNTMISIFSICGIGILLFISCGYGLCFSGNHFGIIGNFHHLFLSGVNLMKPFGTTHIPLGVDIIFQLMFALVTPALFVGATFGRMKFSYLITFVCIWTLVVYYPLVHIIWSPAGLLAQYGLLDFAGGTVVHINAGITALVLSILLGKRSRPSKDDDHYNLPWILLGTTFL</sequence>
<evidence type="ECO:0000313" key="12">
    <source>
        <dbReference type="Proteomes" id="UP000321722"/>
    </source>
</evidence>
<keyword evidence="12" id="KW-1185">Reference proteome</keyword>
<comment type="subcellular location">
    <subcellularLocation>
        <location evidence="1">Membrane</location>
        <topology evidence="1">Multi-pass membrane protein</topology>
    </subcellularLocation>
</comment>
<reference evidence="11 12" key="1">
    <citation type="submission" date="2019-07" db="EMBL/GenBank/DDBJ databases">
        <title>Whole genome shotgun sequence of Lactobacillus aviarius subsp. aviarius NBRC 102162.</title>
        <authorList>
            <person name="Hosoyama A."/>
            <person name="Uohara A."/>
            <person name="Ohji S."/>
            <person name="Ichikawa N."/>
        </authorList>
    </citation>
    <scope>NUCLEOTIDE SEQUENCE [LARGE SCALE GENOMIC DNA]</scope>
    <source>
        <strain evidence="11 12">NBRC 102162</strain>
    </source>
</reference>
<dbReference type="GO" id="GO:0005886">
    <property type="term" value="C:plasma membrane"/>
    <property type="evidence" value="ECO:0007669"/>
    <property type="project" value="TreeGrafter"/>
</dbReference>
<evidence type="ECO:0000256" key="9">
    <source>
        <dbReference type="SAM" id="Phobius"/>
    </source>
</evidence>
<comment type="similarity">
    <text evidence="2">Belongs to the ammonia transporter channel (TC 1.A.11.2) family.</text>
</comment>
<dbReference type="PANTHER" id="PTHR43029:SF10">
    <property type="entry name" value="AMMONIUM TRANSPORTER MEP2"/>
    <property type="match status" value="1"/>
</dbReference>
<dbReference type="SUPFAM" id="SSF111352">
    <property type="entry name" value="Ammonium transporter"/>
    <property type="match status" value="1"/>
</dbReference>
<evidence type="ECO:0000256" key="6">
    <source>
        <dbReference type="ARBA" id="ARBA00023136"/>
    </source>
</evidence>
<dbReference type="InterPro" id="IPR029020">
    <property type="entry name" value="Ammonium/urea_transptr"/>
</dbReference>
<dbReference type="InterPro" id="IPR018047">
    <property type="entry name" value="Ammonium_transpt_CS"/>
</dbReference>